<name>X1IEW8_9ZZZZ</name>
<dbReference type="AlphaFoldDB" id="X1IEW8"/>
<gene>
    <name evidence="1" type="ORF">S03H2_38426</name>
</gene>
<comment type="caution">
    <text evidence="1">The sequence shown here is derived from an EMBL/GenBank/DDBJ whole genome shotgun (WGS) entry which is preliminary data.</text>
</comment>
<accession>X1IEW8</accession>
<evidence type="ECO:0000313" key="1">
    <source>
        <dbReference type="EMBL" id="GAH56093.1"/>
    </source>
</evidence>
<proteinExistence type="predicted"/>
<reference evidence="1" key="1">
    <citation type="journal article" date="2014" name="Front. Microbiol.">
        <title>High frequency of phylogenetically diverse reductive dehalogenase-homologous genes in deep subseafloor sedimentary metagenomes.</title>
        <authorList>
            <person name="Kawai M."/>
            <person name="Futagami T."/>
            <person name="Toyoda A."/>
            <person name="Takaki Y."/>
            <person name="Nishi S."/>
            <person name="Hori S."/>
            <person name="Arai W."/>
            <person name="Tsubouchi T."/>
            <person name="Morono Y."/>
            <person name="Uchiyama I."/>
            <person name="Ito T."/>
            <person name="Fujiyama A."/>
            <person name="Inagaki F."/>
            <person name="Takami H."/>
        </authorList>
    </citation>
    <scope>NUCLEOTIDE SEQUENCE</scope>
    <source>
        <strain evidence="1">Expedition CK06-06</strain>
    </source>
</reference>
<organism evidence="1">
    <name type="scientific">marine sediment metagenome</name>
    <dbReference type="NCBI Taxonomy" id="412755"/>
    <lineage>
        <taxon>unclassified sequences</taxon>
        <taxon>metagenomes</taxon>
        <taxon>ecological metagenomes</taxon>
    </lineage>
</organism>
<sequence length="84" mass="9497">MARIARGKFIKGLNKQEFVVNLTGFGGKIEVNRGVGFSEKNCKLLGLKSEDFVNAFCIACVIFKTIVENYKKIMEFSDWDKIIS</sequence>
<protein>
    <submittedName>
        <fullName evidence="1">Uncharacterized protein</fullName>
    </submittedName>
</protein>
<dbReference type="EMBL" id="BARU01023691">
    <property type="protein sequence ID" value="GAH56093.1"/>
    <property type="molecule type" value="Genomic_DNA"/>
</dbReference>